<evidence type="ECO:0000313" key="1">
    <source>
        <dbReference type="EMBL" id="OLP56636.1"/>
    </source>
</evidence>
<reference evidence="1 2" key="1">
    <citation type="submission" date="2016-09" db="EMBL/GenBank/DDBJ databases">
        <title>Rhizobium sp. nov., a novel species isolated from the rice rhizosphere.</title>
        <authorList>
            <person name="Zhao J."/>
            <person name="Zhang X."/>
        </authorList>
    </citation>
    <scope>NUCLEOTIDE SEQUENCE [LARGE SCALE GENOMIC DNA]</scope>
    <source>
        <strain evidence="1 2">MH17</strain>
    </source>
</reference>
<dbReference type="EMBL" id="MKIO01000021">
    <property type="protein sequence ID" value="OLP56636.1"/>
    <property type="molecule type" value="Genomic_DNA"/>
</dbReference>
<gene>
    <name evidence="1" type="ORF">BJF92_11130</name>
</gene>
<protein>
    <submittedName>
        <fullName evidence="1">Uncharacterized protein</fullName>
    </submittedName>
</protein>
<evidence type="ECO:0000313" key="2">
    <source>
        <dbReference type="Proteomes" id="UP000186143"/>
    </source>
</evidence>
<sequence length="82" mass="8840">MHCSCPGGRGAGLAFAVEQAYINADYRTIAFIMHPAAPFTRETTMTETTAGAPSVATACAQRYFHGPIFAVAPMIDWTICRK</sequence>
<dbReference type="Proteomes" id="UP000186143">
    <property type="component" value="Unassembled WGS sequence"/>
</dbReference>
<accession>A0A1Q9AMS6</accession>
<name>A0A1Q9AMS6_9HYPH</name>
<proteinExistence type="predicted"/>
<dbReference type="STRING" id="1672749.BJF92_11130"/>
<organism evidence="1 2">
    <name type="scientific">Xaviernesmea rhizosphaerae</name>
    <dbReference type="NCBI Taxonomy" id="1672749"/>
    <lineage>
        <taxon>Bacteria</taxon>
        <taxon>Pseudomonadati</taxon>
        <taxon>Pseudomonadota</taxon>
        <taxon>Alphaproteobacteria</taxon>
        <taxon>Hyphomicrobiales</taxon>
        <taxon>Rhizobiaceae</taxon>
        <taxon>Rhizobium/Agrobacterium group</taxon>
        <taxon>Xaviernesmea</taxon>
    </lineage>
</organism>
<comment type="caution">
    <text evidence="1">The sequence shown here is derived from an EMBL/GenBank/DDBJ whole genome shotgun (WGS) entry which is preliminary data.</text>
</comment>
<dbReference type="AlphaFoldDB" id="A0A1Q9AMS6"/>